<protein>
    <submittedName>
        <fullName evidence="1">(northern house mosquito) hypothetical protein</fullName>
    </submittedName>
</protein>
<organism evidence="1">
    <name type="scientific">Culex pipiens</name>
    <name type="common">House mosquito</name>
    <dbReference type="NCBI Taxonomy" id="7175"/>
    <lineage>
        <taxon>Eukaryota</taxon>
        <taxon>Metazoa</taxon>
        <taxon>Ecdysozoa</taxon>
        <taxon>Arthropoda</taxon>
        <taxon>Hexapoda</taxon>
        <taxon>Insecta</taxon>
        <taxon>Pterygota</taxon>
        <taxon>Neoptera</taxon>
        <taxon>Endopterygota</taxon>
        <taxon>Diptera</taxon>
        <taxon>Nematocera</taxon>
        <taxon>Culicoidea</taxon>
        <taxon>Culicidae</taxon>
        <taxon>Culicinae</taxon>
        <taxon>Culicini</taxon>
        <taxon>Culex</taxon>
        <taxon>Culex</taxon>
    </lineage>
</organism>
<proteinExistence type="predicted"/>
<sequence>MAGSISDPGCSGSCCSCLTGRNPGNNRRPPPKRGKNATLRLRSLGVKVTATKAIQRTAHNKEVVKEQLEPEVTVEAAQAKRCHGQAKADATELIEKVASLPAKKSNPSNDVA</sequence>
<dbReference type="AlphaFoldDB" id="A0A8D8G576"/>
<name>A0A8D8G576_CULPI</name>
<dbReference type="EMBL" id="HBUE01126599">
    <property type="protein sequence ID" value="CAG6494925.1"/>
    <property type="molecule type" value="Transcribed_RNA"/>
</dbReference>
<evidence type="ECO:0000313" key="1">
    <source>
        <dbReference type="EMBL" id="CAG6494925.1"/>
    </source>
</evidence>
<reference evidence="1" key="1">
    <citation type="submission" date="2021-05" db="EMBL/GenBank/DDBJ databases">
        <authorList>
            <person name="Alioto T."/>
            <person name="Alioto T."/>
            <person name="Gomez Garrido J."/>
        </authorList>
    </citation>
    <scope>NUCLEOTIDE SEQUENCE</scope>
</reference>
<accession>A0A8D8G576</accession>